<dbReference type="RefSeq" id="WP_209895274.1">
    <property type="nucleotide sequence ID" value="NZ_JAGGMR010000001.1"/>
</dbReference>
<proteinExistence type="predicted"/>
<keyword evidence="3" id="KW-1185">Reference proteome</keyword>
<evidence type="ECO:0000313" key="2">
    <source>
        <dbReference type="EMBL" id="MBP2192443.1"/>
    </source>
</evidence>
<accession>A0ABS4QMX4</accession>
<sequence length="158" mass="18091">MLESFTRRTRSRRCAITRVATFLLLTTAVCNTGLVPTAHAAPDYAKIIEQRETYCREKGYNAIAGWYKGKEVEAFAYKFSGEEFANYHARRKLDGFDCVSEGKLHKKGRYAFHQDGDVGSWYPSSSGTYEYFYQELDADGKPTSLYLRGGEFHRIPKQ</sequence>
<evidence type="ECO:0000256" key="1">
    <source>
        <dbReference type="SAM" id="SignalP"/>
    </source>
</evidence>
<dbReference type="EMBL" id="JAGGMR010000001">
    <property type="protein sequence ID" value="MBP2192443.1"/>
    <property type="molecule type" value="Genomic_DNA"/>
</dbReference>
<feature type="signal peptide" evidence="1">
    <location>
        <begin position="1"/>
        <end position="40"/>
    </location>
</feature>
<protein>
    <submittedName>
        <fullName evidence="2">Uncharacterized protein</fullName>
    </submittedName>
</protein>
<name>A0ABS4QMX4_9NOCA</name>
<feature type="chain" id="PRO_5045756947" evidence="1">
    <location>
        <begin position="41"/>
        <end position="158"/>
    </location>
</feature>
<comment type="caution">
    <text evidence="2">The sequence shown here is derived from an EMBL/GenBank/DDBJ whole genome shotgun (WGS) entry which is preliminary data.</text>
</comment>
<dbReference type="Proteomes" id="UP001519325">
    <property type="component" value="Unassembled WGS sequence"/>
</dbReference>
<reference evidence="2 3" key="1">
    <citation type="submission" date="2021-03" db="EMBL/GenBank/DDBJ databases">
        <title>Sequencing the genomes of 1000 actinobacteria strains.</title>
        <authorList>
            <person name="Klenk H.-P."/>
        </authorList>
    </citation>
    <scope>NUCLEOTIDE SEQUENCE [LARGE SCALE GENOMIC DNA]</scope>
    <source>
        <strain evidence="2 3">DSM 45516</strain>
    </source>
</reference>
<gene>
    <name evidence="2" type="ORF">BJ987_005344</name>
</gene>
<evidence type="ECO:0000313" key="3">
    <source>
        <dbReference type="Proteomes" id="UP001519325"/>
    </source>
</evidence>
<keyword evidence="1" id="KW-0732">Signal</keyword>
<organism evidence="2 3">
    <name type="scientific">Nocardia goodfellowii</name>
    <dbReference type="NCBI Taxonomy" id="882446"/>
    <lineage>
        <taxon>Bacteria</taxon>
        <taxon>Bacillati</taxon>
        <taxon>Actinomycetota</taxon>
        <taxon>Actinomycetes</taxon>
        <taxon>Mycobacteriales</taxon>
        <taxon>Nocardiaceae</taxon>
        <taxon>Nocardia</taxon>
    </lineage>
</organism>